<dbReference type="EMBL" id="ABJB011015597">
    <property type="status" value="NOT_ANNOTATED_CDS"/>
    <property type="molecule type" value="Genomic_DNA"/>
</dbReference>
<protein>
    <submittedName>
        <fullName evidence="1 2">Uncharacterized protein</fullName>
    </submittedName>
</protein>
<dbReference type="AlphaFoldDB" id="B7P9V1"/>
<dbReference type="VEuPathDB" id="VectorBase:ISCI003149"/>
<evidence type="ECO:0007829" key="4">
    <source>
        <dbReference type="PeptideAtlas" id="B7P9V1"/>
    </source>
</evidence>
<dbReference type="InParanoid" id="B7P9V1"/>
<dbReference type="HOGENOM" id="CLU_2852157_0_0_1"/>
<dbReference type="Proteomes" id="UP000001555">
    <property type="component" value="Unassembled WGS sequence"/>
</dbReference>
<reference evidence="2" key="2">
    <citation type="submission" date="2020-05" db="UniProtKB">
        <authorList>
            <consortium name="EnsemblMetazoa"/>
        </authorList>
    </citation>
    <scope>IDENTIFICATION</scope>
    <source>
        <strain evidence="2">wikel</strain>
    </source>
</reference>
<accession>B7P9V1</accession>
<evidence type="ECO:0000313" key="3">
    <source>
        <dbReference type="Proteomes" id="UP000001555"/>
    </source>
</evidence>
<proteinExistence type="evidence at protein level"/>
<evidence type="ECO:0000313" key="1">
    <source>
        <dbReference type="EMBL" id="EEC03373.1"/>
    </source>
</evidence>
<dbReference type="EMBL" id="DS667471">
    <property type="protein sequence ID" value="EEC03373.1"/>
    <property type="molecule type" value="Genomic_DNA"/>
</dbReference>
<dbReference type="PaxDb" id="6945-B7P9V1"/>
<sequence length="65" mass="7374">MLMPKNDNCWKSNREVHAHKYNLDCIDKQTFKSPVGNSSPLFVPGFKKGADPGMPEINVLSLLWQ</sequence>
<organism>
    <name type="scientific">Ixodes scapularis</name>
    <name type="common">Black-legged tick</name>
    <name type="synonym">Deer tick</name>
    <dbReference type="NCBI Taxonomy" id="6945"/>
    <lineage>
        <taxon>Eukaryota</taxon>
        <taxon>Metazoa</taxon>
        <taxon>Ecdysozoa</taxon>
        <taxon>Arthropoda</taxon>
        <taxon>Chelicerata</taxon>
        <taxon>Arachnida</taxon>
        <taxon>Acari</taxon>
        <taxon>Parasitiformes</taxon>
        <taxon>Ixodida</taxon>
        <taxon>Ixodoidea</taxon>
        <taxon>Ixodidae</taxon>
        <taxon>Ixodinae</taxon>
        <taxon>Ixodes</taxon>
    </lineage>
</organism>
<evidence type="ECO:0000313" key="2">
    <source>
        <dbReference type="EnsemblMetazoa" id="ISCW003149-PA"/>
    </source>
</evidence>
<dbReference type="EnsemblMetazoa" id="ISCW003149-RA">
    <property type="protein sequence ID" value="ISCW003149-PA"/>
    <property type="gene ID" value="ISCW003149"/>
</dbReference>
<gene>
    <name evidence="1" type="ORF">IscW_ISCW003149</name>
</gene>
<keyword evidence="3" id="KW-1185">Reference proteome</keyword>
<keyword evidence="4" id="KW-1267">Proteomics identification</keyword>
<reference evidence="1 3" key="1">
    <citation type="submission" date="2008-03" db="EMBL/GenBank/DDBJ databases">
        <title>Annotation of Ixodes scapularis.</title>
        <authorList>
            <consortium name="Ixodes scapularis Genome Project Consortium"/>
            <person name="Caler E."/>
            <person name="Hannick L.I."/>
            <person name="Bidwell S."/>
            <person name="Joardar V."/>
            <person name="Thiagarajan M."/>
            <person name="Amedeo P."/>
            <person name="Galinsky K.J."/>
            <person name="Schobel S."/>
            <person name="Inman J."/>
            <person name="Hostetler J."/>
            <person name="Miller J."/>
            <person name="Hammond M."/>
            <person name="Megy K."/>
            <person name="Lawson D."/>
            <person name="Kodira C."/>
            <person name="Sutton G."/>
            <person name="Meyer J."/>
            <person name="Hill C.A."/>
            <person name="Birren B."/>
            <person name="Nene V."/>
            <person name="Collins F."/>
            <person name="Alarcon-Chaidez F."/>
            <person name="Wikel S."/>
            <person name="Strausberg R."/>
        </authorList>
    </citation>
    <scope>NUCLEOTIDE SEQUENCE [LARGE SCALE GENOMIC DNA]</scope>
    <source>
        <strain evidence="3">Wikel</strain>
        <strain evidence="1">Wikel colony</strain>
    </source>
</reference>
<dbReference type="VEuPathDB" id="VectorBase:ISCW003149"/>
<name>B7P9V1_IXOSC</name>